<keyword evidence="2" id="KW-0472">Membrane</keyword>
<proteinExistence type="predicted"/>
<organism evidence="4 5">
    <name type="scientific">Mollisia scopiformis</name>
    <name type="common">Conifer needle endophyte fungus</name>
    <name type="synonym">Phialocephala scopiformis</name>
    <dbReference type="NCBI Taxonomy" id="149040"/>
    <lineage>
        <taxon>Eukaryota</taxon>
        <taxon>Fungi</taxon>
        <taxon>Dikarya</taxon>
        <taxon>Ascomycota</taxon>
        <taxon>Pezizomycotina</taxon>
        <taxon>Leotiomycetes</taxon>
        <taxon>Helotiales</taxon>
        <taxon>Mollisiaceae</taxon>
        <taxon>Mollisia</taxon>
    </lineage>
</organism>
<dbReference type="EMBL" id="KQ947422">
    <property type="protein sequence ID" value="KUJ13291.1"/>
    <property type="molecule type" value="Genomic_DNA"/>
</dbReference>
<dbReference type="KEGG" id="psco:LY89DRAFT_721333"/>
<name>A0A194WZA7_MOLSC</name>
<accession>A0A194WZA7</accession>
<dbReference type="Pfam" id="PF09995">
    <property type="entry name" value="MPAB_Lcp_cat"/>
    <property type="match status" value="1"/>
</dbReference>
<sequence length="461" mass="52180">MSWPNPFRRHDENTRHTWGYTFQWTPLHTTPEETNHLKFSYDELADECLQRLDAISPPTNKELPRSRSRIPAKEGSEPAPKRDLYELLRDHHSVDEKLGQLWKEVNTIPEWVDWDQIARGQDVFYRYAGVALTALAYQSLLGGMGASRITEVLARTGGFSPQVAKHRLYETTQHILQVTSSLSSIQPLGAGFASSLRVRLLHASVRRRILSLATQKPSYYSVPEYGIPINDLDCVGTIATFSSTLIWIGFPRQGIFLRAQEIEDYIALWRLVAHYMGTPTSWFSSPAQARAIMESLMIEEIRPSPTSRILANNIIVSLQNQPPAYASRDFLVASARWLNGGELADELGLVRTGWYYKALVAGQCLFFMGLCYLYRSVDYLDRKKISALRKILYQIIVHNKDHGLGSETVFEFKYIPSLDMTATEAGEYVPGVQGKRGVERRNFRMLVFACAGVGVLGQLEA</sequence>
<evidence type="ECO:0000259" key="3">
    <source>
        <dbReference type="Pfam" id="PF09995"/>
    </source>
</evidence>
<dbReference type="STRING" id="149040.A0A194WZA7"/>
<dbReference type="RefSeq" id="XP_018067646.1">
    <property type="nucleotide sequence ID" value="XM_018218634.1"/>
</dbReference>
<dbReference type="InParanoid" id="A0A194WZA7"/>
<evidence type="ECO:0000313" key="4">
    <source>
        <dbReference type="EMBL" id="KUJ13291.1"/>
    </source>
</evidence>
<dbReference type="PANTHER" id="PTHR37539">
    <property type="entry name" value="SECRETED PROTEIN-RELATED"/>
    <property type="match status" value="1"/>
</dbReference>
<dbReference type="AlphaFoldDB" id="A0A194WZA7"/>
<evidence type="ECO:0000256" key="1">
    <source>
        <dbReference type="SAM" id="MobiDB-lite"/>
    </source>
</evidence>
<dbReference type="OrthoDB" id="6361347at2759"/>
<gene>
    <name evidence="4" type="ORF">LY89DRAFT_721333</name>
</gene>
<feature type="domain" description="ER-bound oxygenase mpaB/mpaB'/Rubber oxygenase catalytic" evidence="3">
    <location>
        <begin position="129"/>
        <end position="351"/>
    </location>
</feature>
<keyword evidence="2" id="KW-0812">Transmembrane</keyword>
<evidence type="ECO:0000256" key="2">
    <source>
        <dbReference type="SAM" id="Phobius"/>
    </source>
</evidence>
<feature type="transmembrane region" description="Helical" evidence="2">
    <location>
        <begin position="354"/>
        <end position="374"/>
    </location>
</feature>
<dbReference type="InterPro" id="IPR018713">
    <property type="entry name" value="MPAB/Lcp_cat_dom"/>
</dbReference>
<keyword evidence="5" id="KW-1185">Reference proteome</keyword>
<dbReference type="PANTHER" id="PTHR37539:SF1">
    <property type="entry name" value="ER-BOUND OXYGENASE MPAB_MPAB'_RUBBER OXYGENASE CATALYTIC DOMAIN-CONTAINING PROTEIN"/>
    <property type="match status" value="1"/>
</dbReference>
<evidence type="ECO:0000313" key="5">
    <source>
        <dbReference type="Proteomes" id="UP000070700"/>
    </source>
</evidence>
<reference evidence="4 5" key="1">
    <citation type="submission" date="2015-10" db="EMBL/GenBank/DDBJ databases">
        <title>Full genome of DAOMC 229536 Phialocephala scopiformis, a fungal endophyte of spruce producing the potent anti-insectan compound rugulosin.</title>
        <authorList>
            <consortium name="DOE Joint Genome Institute"/>
            <person name="Walker A.K."/>
            <person name="Frasz S.L."/>
            <person name="Seifert K.A."/>
            <person name="Miller J.D."/>
            <person name="Mondo S.J."/>
            <person name="Labutti K."/>
            <person name="Lipzen A."/>
            <person name="Dockter R."/>
            <person name="Kennedy M."/>
            <person name="Grigoriev I.V."/>
            <person name="Spatafora J.W."/>
        </authorList>
    </citation>
    <scope>NUCLEOTIDE SEQUENCE [LARGE SCALE GENOMIC DNA]</scope>
    <source>
        <strain evidence="4 5">CBS 120377</strain>
    </source>
</reference>
<dbReference type="InterPro" id="IPR037473">
    <property type="entry name" value="Lcp-like"/>
</dbReference>
<feature type="region of interest" description="Disordered" evidence="1">
    <location>
        <begin position="55"/>
        <end position="79"/>
    </location>
</feature>
<dbReference type="GO" id="GO:0016491">
    <property type="term" value="F:oxidoreductase activity"/>
    <property type="evidence" value="ECO:0007669"/>
    <property type="project" value="InterPro"/>
</dbReference>
<keyword evidence="2" id="KW-1133">Transmembrane helix</keyword>
<protein>
    <recommendedName>
        <fullName evidence="3">ER-bound oxygenase mpaB/mpaB'/Rubber oxygenase catalytic domain-containing protein</fullName>
    </recommendedName>
</protein>
<dbReference type="Proteomes" id="UP000070700">
    <property type="component" value="Unassembled WGS sequence"/>
</dbReference>
<dbReference type="GeneID" id="28828360"/>